<name>A0A0R1NSR7_9LACO</name>
<dbReference type="PATRIC" id="fig|1423766.4.peg.81"/>
<gene>
    <name evidence="2" type="ORF">FC98_GL000083</name>
</gene>
<keyword evidence="1" id="KW-1133">Transmembrane helix</keyword>
<accession>A0A0R1NSR7</accession>
<evidence type="ECO:0000313" key="2">
    <source>
        <dbReference type="EMBL" id="KRL23358.1"/>
    </source>
</evidence>
<keyword evidence="1" id="KW-0812">Transmembrane</keyword>
<dbReference type="AlphaFoldDB" id="A0A0R1NSR7"/>
<sequence>MAVVMKLISSNLVAIFWAFIFGEIVGYIGSKLEVMPYNMWQVGIAAAVVAFVAVNGIYLISKDA</sequence>
<dbReference type="Pfam" id="PF11151">
    <property type="entry name" value="DUF2929"/>
    <property type="match status" value="1"/>
</dbReference>
<dbReference type="InterPro" id="IPR021324">
    <property type="entry name" value="DUF2929"/>
</dbReference>
<dbReference type="Proteomes" id="UP000051439">
    <property type="component" value="Unassembled WGS sequence"/>
</dbReference>
<keyword evidence="1" id="KW-0472">Membrane</keyword>
<organism evidence="2 3">
    <name type="scientific">Lentilactobacillus kisonensis DSM 19906 = JCM 15041</name>
    <dbReference type="NCBI Taxonomy" id="1423766"/>
    <lineage>
        <taxon>Bacteria</taxon>
        <taxon>Bacillati</taxon>
        <taxon>Bacillota</taxon>
        <taxon>Bacilli</taxon>
        <taxon>Lactobacillales</taxon>
        <taxon>Lactobacillaceae</taxon>
        <taxon>Lentilactobacillus</taxon>
    </lineage>
</organism>
<reference evidence="2 3" key="1">
    <citation type="journal article" date="2015" name="Genome Announc.">
        <title>Expanding the biotechnology potential of lactobacilli through comparative genomics of 213 strains and associated genera.</title>
        <authorList>
            <person name="Sun Z."/>
            <person name="Harris H.M."/>
            <person name="McCann A."/>
            <person name="Guo C."/>
            <person name="Argimon S."/>
            <person name="Zhang W."/>
            <person name="Yang X."/>
            <person name="Jeffery I.B."/>
            <person name="Cooney J.C."/>
            <person name="Kagawa T.F."/>
            <person name="Liu W."/>
            <person name="Song Y."/>
            <person name="Salvetti E."/>
            <person name="Wrobel A."/>
            <person name="Rasinkangas P."/>
            <person name="Parkhill J."/>
            <person name="Rea M.C."/>
            <person name="O'Sullivan O."/>
            <person name="Ritari J."/>
            <person name="Douillard F.P."/>
            <person name="Paul Ross R."/>
            <person name="Yang R."/>
            <person name="Briner A.E."/>
            <person name="Felis G.E."/>
            <person name="de Vos W.M."/>
            <person name="Barrangou R."/>
            <person name="Klaenhammer T.R."/>
            <person name="Caufield P.W."/>
            <person name="Cui Y."/>
            <person name="Zhang H."/>
            <person name="O'Toole P.W."/>
        </authorList>
    </citation>
    <scope>NUCLEOTIDE SEQUENCE [LARGE SCALE GENOMIC DNA]</scope>
    <source>
        <strain evidence="2 3">DSM 19906</strain>
    </source>
</reference>
<protein>
    <submittedName>
        <fullName evidence="2">Uncharacterized protein</fullName>
    </submittedName>
</protein>
<proteinExistence type="predicted"/>
<dbReference type="EMBL" id="AZEB01000001">
    <property type="protein sequence ID" value="KRL23358.1"/>
    <property type="molecule type" value="Genomic_DNA"/>
</dbReference>
<evidence type="ECO:0000313" key="3">
    <source>
        <dbReference type="Proteomes" id="UP000051439"/>
    </source>
</evidence>
<comment type="caution">
    <text evidence="2">The sequence shown here is derived from an EMBL/GenBank/DDBJ whole genome shotgun (WGS) entry which is preliminary data.</text>
</comment>
<feature type="transmembrane region" description="Helical" evidence="1">
    <location>
        <begin position="7"/>
        <end position="28"/>
    </location>
</feature>
<evidence type="ECO:0000256" key="1">
    <source>
        <dbReference type="SAM" id="Phobius"/>
    </source>
</evidence>
<feature type="transmembrane region" description="Helical" evidence="1">
    <location>
        <begin position="40"/>
        <end position="60"/>
    </location>
</feature>
<keyword evidence="3" id="KW-1185">Reference proteome</keyword>